<evidence type="ECO:0000313" key="2">
    <source>
        <dbReference type="EMBL" id="EAT15258.1"/>
    </source>
</evidence>
<reference evidence="2" key="1">
    <citation type="submission" date="2006-05" db="EMBL/GenBank/DDBJ databases">
        <title>Annotation of the draft genome assembly of Desulfuromonas acetoxidans DSM 684.</title>
        <authorList>
            <consortium name="US DOE Joint Genome Institute (JGI-ORNL)"/>
            <person name="Larimer F."/>
            <person name="Land M."/>
            <person name="Hauser L."/>
        </authorList>
    </citation>
    <scope>NUCLEOTIDE SEQUENCE [LARGE SCALE GENOMIC DNA]</scope>
    <source>
        <strain evidence="2">DSM 684</strain>
    </source>
</reference>
<proteinExistence type="predicted"/>
<feature type="transmembrane region" description="Helical" evidence="1">
    <location>
        <begin position="184"/>
        <end position="207"/>
    </location>
</feature>
<accession>Q1JYE8</accession>
<keyword evidence="3" id="KW-1185">Reference proteome</keyword>
<sequence>MPQRIHLIESSVLLYLVIGFVQGGVGWAGVFWWPKSHPLAASVVLCAMTAIAVMGLTAQLTAGKHFNRQVLVLILLLGGVVGLASAWVMWQMPGSSQPSNRGGTVLMTSWTVSSFVLAYILIPFIQAWPTRKQGRYRYSDLYRHSWDNFFILMVAAMLTLGFWLLIVLWVMLFKMVGIELFETLFFNAVFPWLSLAMVFSLGVRLARTHESVIGALRKIALSLCSFLMPLTAVITILLGGSLPFTGLSPFWDTGYSTPILLCLISANLLFVNGIVQDGTVRSLPGGLVRLYELSMVLLPVYAVIGIYSVSLRIDQYGLTPNRIFLLALVVVATCYSVVYASAVLWRSAVWMGIIRQGNMVIALMIGALILLLHSPVLNPMALSAGDQYQRLVTQRILPQEFDFGALKFHLGSPGLAYLQQLKQLPAEHPLTPTLRTWLLAVDEATSYSQWKRHKQSEGIADHPLVEFVTDSHTVPQEFLQMLDEDQCRKATCYLFPVDLDRDGVEELVLLNMQERWSVLELYDVDDTGQWVQQGRLGNSMRKEQRRALVDQLRQQQYRVVSPHYQDLEIGGEVFMFER</sequence>
<protein>
    <recommendedName>
        <fullName evidence="4">DUF4153 domain-containing protein</fullName>
    </recommendedName>
</protein>
<dbReference type="AlphaFoldDB" id="Q1JYE8"/>
<organism evidence="2 3">
    <name type="scientific">Desulfuromonas acetoxidans (strain DSM 684 / 11070)</name>
    <dbReference type="NCBI Taxonomy" id="281689"/>
    <lineage>
        <taxon>Bacteria</taxon>
        <taxon>Pseudomonadati</taxon>
        <taxon>Thermodesulfobacteriota</taxon>
        <taxon>Desulfuromonadia</taxon>
        <taxon>Desulfuromonadales</taxon>
        <taxon>Desulfuromonadaceae</taxon>
        <taxon>Desulfuromonas</taxon>
    </lineage>
</organism>
<feature type="transmembrane region" description="Helical" evidence="1">
    <location>
        <begin position="110"/>
        <end position="128"/>
    </location>
</feature>
<feature type="transmembrane region" description="Helical" evidence="1">
    <location>
        <begin position="70"/>
        <end position="90"/>
    </location>
</feature>
<feature type="transmembrane region" description="Helical" evidence="1">
    <location>
        <begin position="287"/>
        <end position="311"/>
    </location>
</feature>
<keyword evidence="1" id="KW-0812">Transmembrane</keyword>
<feature type="transmembrane region" description="Helical" evidence="1">
    <location>
        <begin position="39"/>
        <end position="58"/>
    </location>
</feature>
<keyword evidence="1" id="KW-1133">Transmembrane helix</keyword>
<feature type="transmembrane region" description="Helical" evidence="1">
    <location>
        <begin position="357"/>
        <end position="377"/>
    </location>
</feature>
<dbReference type="Proteomes" id="UP000005695">
    <property type="component" value="Unassembled WGS sequence"/>
</dbReference>
<feature type="transmembrane region" description="Helical" evidence="1">
    <location>
        <begin position="219"/>
        <end position="242"/>
    </location>
</feature>
<dbReference type="RefSeq" id="WP_006001201.1">
    <property type="nucleotide sequence ID" value="NZ_AAEW02000012.1"/>
</dbReference>
<dbReference type="EMBL" id="AAEW02000012">
    <property type="protein sequence ID" value="EAT15258.1"/>
    <property type="molecule type" value="Genomic_DNA"/>
</dbReference>
<feature type="transmembrane region" description="Helical" evidence="1">
    <location>
        <begin position="323"/>
        <end position="345"/>
    </location>
</feature>
<feature type="transmembrane region" description="Helical" evidence="1">
    <location>
        <begin position="149"/>
        <end position="172"/>
    </location>
</feature>
<evidence type="ECO:0000256" key="1">
    <source>
        <dbReference type="SAM" id="Phobius"/>
    </source>
</evidence>
<keyword evidence="1" id="KW-0472">Membrane</keyword>
<reference evidence="2" key="2">
    <citation type="submission" date="2006-05" db="EMBL/GenBank/DDBJ databases">
        <title>Sequencing of the draft genome and assembly of Desulfuromonas acetoxidans DSM 684.</title>
        <authorList>
            <consortium name="US DOE Joint Genome Institute (JGI-PGF)"/>
            <person name="Copeland A."/>
            <person name="Lucas S."/>
            <person name="Lapidus A."/>
            <person name="Barry K."/>
            <person name="Detter J.C."/>
            <person name="Glavina del Rio T."/>
            <person name="Hammon N."/>
            <person name="Israni S."/>
            <person name="Dalin E."/>
            <person name="Tice H."/>
            <person name="Bruce D."/>
            <person name="Pitluck S."/>
            <person name="Richardson P."/>
        </authorList>
    </citation>
    <scope>NUCLEOTIDE SEQUENCE [LARGE SCALE GENOMIC DNA]</scope>
    <source>
        <strain evidence="2">DSM 684</strain>
    </source>
</reference>
<dbReference type="OrthoDB" id="7022049at2"/>
<feature type="transmembrane region" description="Helical" evidence="1">
    <location>
        <begin position="12"/>
        <end position="33"/>
    </location>
</feature>
<feature type="transmembrane region" description="Helical" evidence="1">
    <location>
        <begin position="254"/>
        <end position="275"/>
    </location>
</feature>
<name>Q1JYE8_DESA6</name>
<evidence type="ECO:0008006" key="4">
    <source>
        <dbReference type="Google" id="ProtNLM"/>
    </source>
</evidence>
<evidence type="ECO:0000313" key="3">
    <source>
        <dbReference type="Proteomes" id="UP000005695"/>
    </source>
</evidence>
<gene>
    <name evidence="2" type="ORF">Dace_1227</name>
</gene>
<comment type="caution">
    <text evidence="2">The sequence shown here is derived from an EMBL/GenBank/DDBJ whole genome shotgun (WGS) entry which is preliminary data.</text>
</comment>